<evidence type="ECO:0000256" key="7">
    <source>
        <dbReference type="SAM" id="Coils"/>
    </source>
</evidence>
<organism evidence="10 11">
    <name type="scientific">Thalassolituus marinus</name>
    <dbReference type="NCBI Taxonomy" id="671053"/>
    <lineage>
        <taxon>Bacteria</taxon>
        <taxon>Pseudomonadati</taxon>
        <taxon>Pseudomonadota</taxon>
        <taxon>Gammaproteobacteria</taxon>
        <taxon>Oceanospirillales</taxon>
        <taxon>Oceanospirillaceae</taxon>
        <taxon>Thalassolituus</taxon>
    </lineage>
</organism>
<dbReference type="InterPro" id="IPR010201">
    <property type="entry name" value="HflK"/>
</dbReference>
<keyword evidence="3 6" id="KW-0812">Transmembrane</keyword>
<dbReference type="CDD" id="cd03404">
    <property type="entry name" value="SPFH_HflK"/>
    <property type="match status" value="1"/>
</dbReference>
<protein>
    <recommendedName>
        <fullName evidence="6">Protein HflK</fullName>
    </recommendedName>
</protein>
<evidence type="ECO:0000256" key="8">
    <source>
        <dbReference type="SAM" id="MobiDB-lite"/>
    </source>
</evidence>
<comment type="subunit">
    <text evidence="6">HflC and HflK may interact to form a multimeric complex.</text>
</comment>
<evidence type="ECO:0000313" key="10">
    <source>
        <dbReference type="EMBL" id="MCA6064767.1"/>
    </source>
</evidence>
<evidence type="ECO:0000256" key="1">
    <source>
        <dbReference type="ARBA" id="ARBA00004167"/>
    </source>
</evidence>
<dbReference type="EMBL" id="JAEDAH010000091">
    <property type="protein sequence ID" value="MCA6064767.1"/>
    <property type="molecule type" value="Genomic_DNA"/>
</dbReference>
<feature type="region of interest" description="Disordered" evidence="8">
    <location>
        <begin position="1"/>
        <end position="36"/>
    </location>
</feature>
<accession>A0ABS7ZT27</accession>
<comment type="similarity">
    <text evidence="2 6">Belongs to the band 7/mec-2 family. HflK subfamily.</text>
</comment>
<dbReference type="NCBIfam" id="TIGR01933">
    <property type="entry name" value="hflK"/>
    <property type="match status" value="1"/>
</dbReference>
<dbReference type="InterPro" id="IPR001107">
    <property type="entry name" value="Band_7"/>
</dbReference>
<dbReference type="GO" id="GO:0008233">
    <property type="term" value="F:peptidase activity"/>
    <property type="evidence" value="ECO:0007669"/>
    <property type="project" value="UniProtKB-KW"/>
</dbReference>
<evidence type="ECO:0000259" key="9">
    <source>
        <dbReference type="SMART" id="SM00244"/>
    </source>
</evidence>
<gene>
    <name evidence="10" type="primary">hflK</name>
    <name evidence="10" type="ORF">I9W95_14235</name>
</gene>
<evidence type="ECO:0000313" key="11">
    <source>
        <dbReference type="Proteomes" id="UP000714380"/>
    </source>
</evidence>
<feature type="coiled-coil region" evidence="7">
    <location>
        <begin position="237"/>
        <end position="264"/>
    </location>
</feature>
<dbReference type="InterPro" id="IPR036013">
    <property type="entry name" value="Band_7/SPFH_dom_sf"/>
</dbReference>
<dbReference type="PANTHER" id="PTHR43327:SF2">
    <property type="entry name" value="MODULATOR OF FTSH PROTEASE HFLK"/>
    <property type="match status" value="1"/>
</dbReference>
<comment type="caution">
    <text evidence="10">The sequence shown here is derived from an EMBL/GenBank/DDBJ whole genome shotgun (WGS) entry which is preliminary data.</text>
</comment>
<dbReference type="InterPro" id="IPR001972">
    <property type="entry name" value="Stomatin_HflK_fam"/>
</dbReference>
<keyword evidence="10" id="KW-0645">Protease</keyword>
<dbReference type="SUPFAM" id="SSF117892">
    <property type="entry name" value="Band 7/SPFH domain"/>
    <property type="match status" value="1"/>
</dbReference>
<evidence type="ECO:0000256" key="2">
    <source>
        <dbReference type="ARBA" id="ARBA00006971"/>
    </source>
</evidence>
<keyword evidence="11" id="KW-1185">Reference proteome</keyword>
<dbReference type="InterPro" id="IPR050710">
    <property type="entry name" value="Band7/mec-2_domain"/>
</dbReference>
<comment type="function">
    <text evidence="6">HflC and HflK could encode or regulate a protease.</text>
</comment>
<keyword evidence="5 6" id="KW-0472">Membrane</keyword>
<keyword evidence="7" id="KW-0175">Coiled coil</keyword>
<evidence type="ECO:0000256" key="3">
    <source>
        <dbReference type="ARBA" id="ARBA00022692"/>
    </source>
</evidence>
<reference evidence="10 11" key="1">
    <citation type="submission" date="2020-12" db="EMBL/GenBank/DDBJ databases">
        <title>Novel Thalassolituus-related marine hydrocarbonoclastic bacteria mediated algae-derived hydrocarbons mineralization in twilight zone of the northern South China Sea.</title>
        <authorList>
            <person name="Dong C."/>
        </authorList>
    </citation>
    <scope>NUCLEOTIDE SEQUENCE [LARGE SCALE GENOMIC DNA]</scope>
    <source>
        <strain evidence="10 11">IMCC1826</strain>
    </source>
</reference>
<evidence type="ECO:0000256" key="4">
    <source>
        <dbReference type="ARBA" id="ARBA00022989"/>
    </source>
</evidence>
<dbReference type="SMART" id="SM00244">
    <property type="entry name" value="PHB"/>
    <property type="match status" value="1"/>
</dbReference>
<dbReference type="PRINTS" id="PR00721">
    <property type="entry name" value="STOMATIN"/>
</dbReference>
<dbReference type="InterPro" id="IPR020980">
    <property type="entry name" value="Membrane_HflK_N"/>
</dbReference>
<dbReference type="Pfam" id="PF01145">
    <property type="entry name" value="Band_7"/>
    <property type="match status" value="1"/>
</dbReference>
<dbReference type="Gene3D" id="3.30.479.30">
    <property type="entry name" value="Band 7 domain"/>
    <property type="match status" value="1"/>
</dbReference>
<feature type="transmembrane region" description="Helical" evidence="6">
    <location>
        <begin position="64"/>
        <end position="84"/>
    </location>
</feature>
<dbReference type="GO" id="GO:0006508">
    <property type="term" value="P:proteolysis"/>
    <property type="evidence" value="ECO:0007669"/>
    <property type="project" value="UniProtKB-KW"/>
</dbReference>
<dbReference type="PANTHER" id="PTHR43327">
    <property type="entry name" value="STOMATIN-LIKE PROTEIN 2, MITOCHONDRIAL"/>
    <property type="match status" value="1"/>
</dbReference>
<sequence length="394" mass="43432">MAWNEPGGKGNPNDPWGNNNRGNNNRGGGNQPPDLDEALKQLMDKLNGLLGGGKRNNNNGGNGGAGAGGMFGIVGAILVVFLGFQSVYTLDEQERGVVLRLGKYLKTENPGLRFKIPLVDQVIPVKTTQVRTAEIKERMLTEDENIVEVELEVQYRVTDPVSYALRIEQPERTLTAAAESALRHEVGSAAMDPILTTGRPELADKVQIRLQDYLERYQTGMVISQLNIKDSRPPSQVKAAFDDVQKAKNDKETLTNQAEAYANSIVPESRGKAQRQLEEASAYKERVIARAEGEASRFSQLYQEYKKAPAVTRERLYIDAVSEVYSNTSKVLVDVEGGNNMMYLPLDKLVQNLPSAPGGNGLSNSDISRLTDEVLNEVRSRQNNTSNTVRREGR</sequence>
<comment type="subcellular location">
    <subcellularLocation>
        <location evidence="1">Membrane</location>
        <topology evidence="1">Single-pass membrane protein</topology>
    </subcellularLocation>
</comment>
<proteinExistence type="inferred from homology"/>
<dbReference type="RefSeq" id="WP_225676057.1">
    <property type="nucleotide sequence ID" value="NZ_JAEDAH010000091.1"/>
</dbReference>
<evidence type="ECO:0000256" key="6">
    <source>
        <dbReference type="RuleBase" id="RU364113"/>
    </source>
</evidence>
<keyword evidence="10" id="KW-0378">Hydrolase</keyword>
<dbReference type="Proteomes" id="UP000714380">
    <property type="component" value="Unassembled WGS sequence"/>
</dbReference>
<name>A0ABS7ZT27_9GAMM</name>
<feature type="domain" description="Band 7" evidence="9">
    <location>
        <begin position="85"/>
        <end position="245"/>
    </location>
</feature>
<feature type="compositionally biased region" description="Low complexity" evidence="8">
    <location>
        <begin position="11"/>
        <end position="24"/>
    </location>
</feature>
<keyword evidence="4 6" id="KW-1133">Transmembrane helix</keyword>
<dbReference type="Pfam" id="PF12221">
    <property type="entry name" value="HflK_N"/>
    <property type="match status" value="1"/>
</dbReference>
<evidence type="ECO:0000256" key="5">
    <source>
        <dbReference type="ARBA" id="ARBA00023136"/>
    </source>
</evidence>